<dbReference type="InterPro" id="IPR013763">
    <property type="entry name" value="Cyclin-like_dom"/>
</dbReference>
<dbReference type="OrthoDB" id="5590282at2759"/>
<evidence type="ECO:0000256" key="2">
    <source>
        <dbReference type="RuleBase" id="RU000383"/>
    </source>
</evidence>
<gene>
    <name evidence="6" type="ORF">MSAN_02411100</name>
</gene>
<evidence type="ECO:0000259" key="4">
    <source>
        <dbReference type="SMART" id="SM00385"/>
    </source>
</evidence>
<comment type="caution">
    <text evidence="6">The sequence shown here is derived from an EMBL/GenBank/DDBJ whole genome shotgun (WGS) entry which is preliminary data.</text>
</comment>
<evidence type="ECO:0000313" key="7">
    <source>
        <dbReference type="Proteomes" id="UP000623467"/>
    </source>
</evidence>
<evidence type="ECO:0000313" key="6">
    <source>
        <dbReference type="EMBL" id="KAF7333680.1"/>
    </source>
</evidence>
<dbReference type="SUPFAM" id="SSF47954">
    <property type="entry name" value="Cyclin-like"/>
    <property type="match status" value="2"/>
</dbReference>
<dbReference type="SMART" id="SM01332">
    <property type="entry name" value="Cyclin_C"/>
    <property type="match status" value="1"/>
</dbReference>
<evidence type="ECO:0000256" key="3">
    <source>
        <dbReference type="SAM" id="MobiDB-lite"/>
    </source>
</evidence>
<accession>A0A8H6X3X7</accession>
<dbReference type="InterPro" id="IPR039361">
    <property type="entry name" value="Cyclin"/>
</dbReference>
<keyword evidence="7" id="KW-1185">Reference proteome</keyword>
<dbReference type="SMART" id="SM00385">
    <property type="entry name" value="CYCLIN"/>
    <property type="match status" value="2"/>
</dbReference>
<feature type="domain" description="Cyclin-like" evidence="4">
    <location>
        <begin position="319"/>
        <end position="412"/>
    </location>
</feature>
<feature type="region of interest" description="Disordered" evidence="3">
    <location>
        <begin position="160"/>
        <end position="222"/>
    </location>
</feature>
<dbReference type="Pfam" id="PF02984">
    <property type="entry name" value="Cyclin_C"/>
    <property type="match status" value="1"/>
</dbReference>
<dbReference type="Proteomes" id="UP000623467">
    <property type="component" value="Unassembled WGS sequence"/>
</dbReference>
<dbReference type="AlphaFoldDB" id="A0A8H6X3X7"/>
<evidence type="ECO:0000259" key="5">
    <source>
        <dbReference type="SMART" id="SM01332"/>
    </source>
</evidence>
<comment type="similarity">
    <text evidence="2">Belongs to the cyclin family.</text>
</comment>
<dbReference type="InterPro" id="IPR036915">
    <property type="entry name" value="Cyclin-like_sf"/>
</dbReference>
<organism evidence="6 7">
    <name type="scientific">Mycena sanguinolenta</name>
    <dbReference type="NCBI Taxonomy" id="230812"/>
    <lineage>
        <taxon>Eukaryota</taxon>
        <taxon>Fungi</taxon>
        <taxon>Dikarya</taxon>
        <taxon>Basidiomycota</taxon>
        <taxon>Agaricomycotina</taxon>
        <taxon>Agaricomycetes</taxon>
        <taxon>Agaricomycetidae</taxon>
        <taxon>Agaricales</taxon>
        <taxon>Marasmiineae</taxon>
        <taxon>Mycenaceae</taxon>
        <taxon>Mycena</taxon>
    </lineage>
</organism>
<evidence type="ECO:0000256" key="1">
    <source>
        <dbReference type="ARBA" id="ARBA00023127"/>
    </source>
</evidence>
<dbReference type="InterPro" id="IPR006671">
    <property type="entry name" value="Cyclin_N"/>
</dbReference>
<protein>
    <submittedName>
        <fullName evidence="6">MFS domain-containing protein</fullName>
    </submittedName>
</protein>
<feature type="region of interest" description="Disordered" evidence="3">
    <location>
        <begin position="1"/>
        <end position="55"/>
    </location>
</feature>
<feature type="domain" description="Cyclin C-terminal" evidence="5">
    <location>
        <begin position="421"/>
        <end position="569"/>
    </location>
</feature>
<dbReference type="PANTHER" id="PTHR10177">
    <property type="entry name" value="CYCLINS"/>
    <property type="match status" value="1"/>
</dbReference>
<dbReference type="EMBL" id="JACAZH010000052">
    <property type="protein sequence ID" value="KAF7333680.1"/>
    <property type="molecule type" value="Genomic_DNA"/>
</dbReference>
<dbReference type="InterPro" id="IPR004367">
    <property type="entry name" value="Cyclin_C-dom"/>
</dbReference>
<dbReference type="Pfam" id="PF00134">
    <property type="entry name" value="Cyclin_N"/>
    <property type="match status" value="1"/>
</dbReference>
<feature type="domain" description="Cyclin-like" evidence="4">
    <location>
        <begin position="425"/>
        <end position="540"/>
    </location>
</feature>
<proteinExistence type="inferred from homology"/>
<dbReference type="Gene3D" id="1.10.472.10">
    <property type="entry name" value="Cyclin-like"/>
    <property type="match status" value="2"/>
</dbReference>
<feature type="compositionally biased region" description="Acidic residues" evidence="3">
    <location>
        <begin position="192"/>
        <end position="204"/>
    </location>
</feature>
<reference evidence="6" key="1">
    <citation type="submission" date="2020-05" db="EMBL/GenBank/DDBJ databases">
        <title>Mycena genomes resolve the evolution of fungal bioluminescence.</title>
        <authorList>
            <person name="Tsai I.J."/>
        </authorList>
    </citation>
    <scope>NUCLEOTIDE SEQUENCE</scope>
    <source>
        <strain evidence="6">160909Yilan</strain>
    </source>
</reference>
<name>A0A8H6X3X7_9AGAR</name>
<keyword evidence="1 2" id="KW-0195">Cyclin</keyword>
<sequence>MASRIPIRPPRTVGAENENTRPTQAPSRAKVLGRSAPLASLSKRAPVAGATNENAARATKRLNQAPLRGTSNLQAGVKKAGASSDAAGSSVLAAKSARVAELEAVGSAKRKRQALQELAVRKNVSAGADGAISDHRKILALPKKSAASVAQRAPLASHANQLQEAAERMSDAARLPGRRSLIPVRQQRENDDSTVDLDVDDDAEPSAKRQRTSSIGPEDIPSEAEIAGELVVHEDDEEDAVAYSADWEDLDAADHDDPMMASEYVADIQRYLKELEVDSFIFPFDLSHLIDILQLTTLPSPNYMSSQPTLTWSMRMYPSFLPNHQAYGPPFRSMAASTFSPETLFLCTHLLDRFLCLRVASPSKLQLLGLACLLIASKFEETVSPAIVNFTAISGDAFTAAEMRDAERHVLKTLEWDVSWMGPMHWLRRVSKADGYNPQTRQLGKYLAELILVEEKLVSTPPSLLAAAAMWLSRLVLGVGEWVGARSSESAHDGSSVDDAHEGTASGPKATVFTLWTPTLAHYATYTERELLPTAAHMLRYVLKPIVHESFYKKWAGKRNMKASVYMREWALARWAEGSKVDLVKDLPALKREIMVKARKEAEAERQREAAAVEGGEDEW</sequence>